<gene>
    <name evidence="2" type="ORF">UFOVP32_76</name>
    <name evidence="3" type="ORF">UFOVP50_80</name>
</gene>
<dbReference type="InterPro" id="IPR001387">
    <property type="entry name" value="Cro/C1-type_HTH"/>
</dbReference>
<evidence type="ECO:0000259" key="1">
    <source>
        <dbReference type="PROSITE" id="PS50943"/>
    </source>
</evidence>
<accession>A0A6J5KPR3</accession>
<dbReference type="Pfam" id="PF01381">
    <property type="entry name" value="HTH_3"/>
    <property type="match status" value="1"/>
</dbReference>
<feature type="domain" description="HTH cro/C1-type" evidence="1">
    <location>
        <begin position="20"/>
        <end position="62"/>
    </location>
</feature>
<protein>
    <submittedName>
        <fullName evidence="3">HTH_XRE domain containing protein</fullName>
    </submittedName>
</protein>
<organism evidence="3">
    <name type="scientific">uncultured Caudovirales phage</name>
    <dbReference type="NCBI Taxonomy" id="2100421"/>
    <lineage>
        <taxon>Viruses</taxon>
        <taxon>Duplodnaviria</taxon>
        <taxon>Heunggongvirae</taxon>
        <taxon>Uroviricota</taxon>
        <taxon>Caudoviricetes</taxon>
        <taxon>Peduoviridae</taxon>
        <taxon>Maltschvirus</taxon>
        <taxon>Maltschvirus maltsch</taxon>
    </lineage>
</organism>
<dbReference type="CDD" id="cd00093">
    <property type="entry name" value="HTH_XRE"/>
    <property type="match status" value="1"/>
</dbReference>
<name>A0A6J5KPR3_9CAUD</name>
<sequence length="73" mass="8208">MKPDEFAARTSAVLGERGWQTRLAKALGIDPSTVRRWMNGSIAVPEYAVAVVELLEVVPAAFRPERFFKLPRH</sequence>
<dbReference type="InterPro" id="IPR010982">
    <property type="entry name" value="Lambda_DNA-bd_dom_sf"/>
</dbReference>
<dbReference type="SUPFAM" id="SSF47413">
    <property type="entry name" value="lambda repressor-like DNA-binding domains"/>
    <property type="match status" value="1"/>
</dbReference>
<dbReference type="Gene3D" id="1.10.260.40">
    <property type="entry name" value="lambda repressor-like DNA-binding domains"/>
    <property type="match status" value="1"/>
</dbReference>
<reference evidence="3" key="1">
    <citation type="submission" date="2020-04" db="EMBL/GenBank/DDBJ databases">
        <authorList>
            <person name="Chiriac C."/>
            <person name="Salcher M."/>
            <person name="Ghai R."/>
            <person name="Kavagutti S V."/>
        </authorList>
    </citation>
    <scope>NUCLEOTIDE SEQUENCE</scope>
</reference>
<evidence type="ECO:0000313" key="3">
    <source>
        <dbReference type="EMBL" id="CAB4123871.1"/>
    </source>
</evidence>
<dbReference type="EMBL" id="LR796173">
    <property type="protein sequence ID" value="CAB4123871.1"/>
    <property type="molecule type" value="Genomic_DNA"/>
</dbReference>
<proteinExistence type="predicted"/>
<evidence type="ECO:0000313" key="2">
    <source>
        <dbReference type="EMBL" id="CAB4122831.1"/>
    </source>
</evidence>
<dbReference type="EMBL" id="LR796160">
    <property type="protein sequence ID" value="CAB4122831.1"/>
    <property type="molecule type" value="Genomic_DNA"/>
</dbReference>
<dbReference type="GO" id="GO:0003677">
    <property type="term" value="F:DNA binding"/>
    <property type="evidence" value="ECO:0007669"/>
    <property type="project" value="InterPro"/>
</dbReference>
<dbReference type="PROSITE" id="PS50943">
    <property type="entry name" value="HTH_CROC1"/>
    <property type="match status" value="1"/>
</dbReference>